<accession>A0ABW5R9U0</accession>
<comment type="caution">
    <text evidence="1">The sequence shown here is derived from an EMBL/GenBank/DDBJ whole genome shotgun (WGS) entry which is preliminary data.</text>
</comment>
<keyword evidence="2" id="KW-1185">Reference proteome</keyword>
<dbReference type="Proteomes" id="UP001597497">
    <property type="component" value="Unassembled WGS sequence"/>
</dbReference>
<organism evidence="1 2">
    <name type="scientific">Marinicrinis sediminis</name>
    <dbReference type="NCBI Taxonomy" id="1652465"/>
    <lineage>
        <taxon>Bacteria</taxon>
        <taxon>Bacillati</taxon>
        <taxon>Bacillota</taxon>
        <taxon>Bacilli</taxon>
        <taxon>Bacillales</taxon>
        <taxon>Paenibacillaceae</taxon>
    </lineage>
</organism>
<evidence type="ECO:0000313" key="2">
    <source>
        <dbReference type="Proteomes" id="UP001597497"/>
    </source>
</evidence>
<dbReference type="RefSeq" id="WP_379928625.1">
    <property type="nucleotide sequence ID" value="NZ_JBHUMM010000010.1"/>
</dbReference>
<proteinExistence type="predicted"/>
<protein>
    <submittedName>
        <fullName evidence="1">Uncharacterized protein</fullName>
    </submittedName>
</protein>
<gene>
    <name evidence="1" type="ORF">ACFSUC_06180</name>
</gene>
<evidence type="ECO:0000313" key="1">
    <source>
        <dbReference type="EMBL" id="MFD2671189.1"/>
    </source>
</evidence>
<sequence>MLNRKPATSVDNDGINHGIMAGTVNGSVDNSSNFIVMLPERQKKLPSIIPKIIEVLSEITVLSDEELDQRYKVSEEDLRPFNIPDKITHNNLIKYRGVIIEYSYYGRICEEAFNITDNHVMGSKSKILKDIKHLYNEYKGQLLVEHQEDELDDLEIIRRNADYIIDMVKGDLKQRILADDNTAIVYEDIEDGLIRVLCYAFVECKILEKP</sequence>
<name>A0ABW5R9U0_9BACL</name>
<reference evidence="2" key="1">
    <citation type="journal article" date="2019" name="Int. J. Syst. Evol. Microbiol.">
        <title>The Global Catalogue of Microorganisms (GCM) 10K type strain sequencing project: providing services to taxonomists for standard genome sequencing and annotation.</title>
        <authorList>
            <consortium name="The Broad Institute Genomics Platform"/>
            <consortium name="The Broad Institute Genome Sequencing Center for Infectious Disease"/>
            <person name="Wu L."/>
            <person name="Ma J."/>
        </authorList>
    </citation>
    <scope>NUCLEOTIDE SEQUENCE [LARGE SCALE GENOMIC DNA]</scope>
    <source>
        <strain evidence="2">KCTC 33676</strain>
    </source>
</reference>
<dbReference type="EMBL" id="JBHUMM010000010">
    <property type="protein sequence ID" value="MFD2671189.1"/>
    <property type="molecule type" value="Genomic_DNA"/>
</dbReference>